<gene>
    <name evidence="2" type="ORF">ACLA_080510</name>
</gene>
<dbReference type="KEGG" id="act:ACLA_080510"/>
<evidence type="ECO:0000313" key="3">
    <source>
        <dbReference type="Proteomes" id="UP000006701"/>
    </source>
</evidence>
<dbReference type="Proteomes" id="UP000006701">
    <property type="component" value="Unassembled WGS sequence"/>
</dbReference>
<sequence length="227" mass="25963">MERAPPNITALVALQSGPRENAMQFRLWRLEAGPCWHLVKEVWTPMRVYLPRRKVPAGMLRDLLSMQRVRSAAFREKRAMDWLTFQTYGYYSSNAFGMECPDVGCNSKFPALDDWVKHVQGSHGGLWDSDGKCMIKCHPNTPAETRAVLSKKQIRVDQRNALSTSLRAGIQAQWAGDETDEKVLFNDILVSQMKEHGFLKPNDSSVWDSELWENNHTLFVSDCAYNL</sequence>
<dbReference type="AlphaFoldDB" id="A1CST0"/>
<organism evidence="2 3">
    <name type="scientific">Aspergillus clavatus (strain ATCC 1007 / CBS 513.65 / DSM 816 / NCTC 3887 / NRRL 1 / QM 1276 / 107)</name>
    <dbReference type="NCBI Taxonomy" id="344612"/>
    <lineage>
        <taxon>Eukaryota</taxon>
        <taxon>Fungi</taxon>
        <taxon>Dikarya</taxon>
        <taxon>Ascomycota</taxon>
        <taxon>Pezizomycotina</taxon>
        <taxon>Eurotiomycetes</taxon>
        <taxon>Eurotiomycetidae</taxon>
        <taxon>Eurotiales</taxon>
        <taxon>Aspergillaceae</taxon>
        <taxon>Aspergillus</taxon>
        <taxon>Aspergillus subgen. Fumigati</taxon>
    </lineage>
</organism>
<reference evidence="2 3" key="1">
    <citation type="journal article" date="2008" name="PLoS Genet.">
        <title>Genomic islands in the pathogenic filamentous fungus Aspergillus fumigatus.</title>
        <authorList>
            <person name="Fedorova N.D."/>
            <person name="Khaldi N."/>
            <person name="Joardar V.S."/>
            <person name="Maiti R."/>
            <person name="Amedeo P."/>
            <person name="Anderson M.J."/>
            <person name="Crabtree J."/>
            <person name="Silva J.C."/>
            <person name="Badger J.H."/>
            <person name="Albarraq A."/>
            <person name="Angiuoli S."/>
            <person name="Bussey H."/>
            <person name="Bowyer P."/>
            <person name="Cotty P.J."/>
            <person name="Dyer P.S."/>
            <person name="Egan A."/>
            <person name="Galens K."/>
            <person name="Fraser-Liggett C.M."/>
            <person name="Haas B.J."/>
            <person name="Inman J.M."/>
            <person name="Kent R."/>
            <person name="Lemieux S."/>
            <person name="Malavazi I."/>
            <person name="Orvis J."/>
            <person name="Roemer T."/>
            <person name="Ronning C.M."/>
            <person name="Sundaram J.P."/>
            <person name="Sutton G."/>
            <person name="Turner G."/>
            <person name="Venter J.C."/>
            <person name="White O.R."/>
            <person name="Whitty B.R."/>
            <person name="Youngman P."/>
            <person name="Wolfe K.H."/>
            <person name="Goldman G.H."/>
            <person name="Wortman J.R."/>
            <person name="Jiang B."/>
            <person name="Denning D.W."/>
            <person name="Nierman W.C."/>
        </authorList>
    </citation>
    <scope>NUCLEOTIDE SEQUENCE [LARGE SCALE GENOMIC DNA]</scope>
    <source>
        <strain evidence="3">ATCC 1007 / CBS 513.65 / DSM 816 / NCTC 3887 / NRRL 1</strain>
    </source>
</reference>
<keyword evidence="3" id="KW-1185">Reference proteome</keyword>
<dbReference type="RefSeq" id="XP_001267793.1">
    <property type="nucleotide sequence ID" value="XM_001267792.1"/>
</dbReference>
<dbReference type="HOGENOM" id="CLU_1219438_0_0_1"/>
<protein>
    <recommendedName>
        <fullName evidence="1">C2H2-type domain-containing protein</fullName>
    </recommendedName>
</protein>
<dbReference type="VEuPathDB" id="FungiDB:ACLA_080510"/>
<evidence type="ECO:0000259" key="1">
    <source>
        <dbReference type="PROSITE" id="PS00028"/>
    </source>
</evidence>
<name>A1CST0_ASPCL</name>
<dbReference type="GeneID" id="4700111"/>
<dbReference type="EMBL" id="DS027060">
    <property type="protein sequence ID" value="EAW06367.1"/>
    <property type="molecule type" value="Genomic_DNA"/>
</dbReference>
<evidence type="ECO:0000313" key="2">
    <source>
        <dbReference type="EMBL" id="EAW06367.1"/>
    </source>
</evidence>
<dbReference type="OrthoDB" id="4510983at2759"/>
<feature type="domain" description="C2H2-type" evidence="1">
    <location>
        <begin position="100"/>
        <end position="123"/>
    </location>
</feature>
<dbReference type="eggNOG" id="ENOG502T837">
    <property type="taxonomic scope" value="Eukaryota"/>
</dbReference>
<proteinExistence type="predicted"/>
<dbReference type="InterPro" id="IPR013087">
    <property type="entry name" value="Znf_C2H2_type"/>
</dbReference>
<accession>A1CST0</accession>
<dbReference type="PROSITE" id="PS00028">
    <property type="entry name" value="ZINC_FINGER_C2H2_1"/>
    <property type="match status" value="1"/>
</dbReference>